<geneLocation type="plasmid" evidence="1 2">
    <name>pCRI9333.02</name>
</geneLocation>
<dbReference type="OrthoDB" id="26670at2"/>
<evidence type="ECO:0000313" key="2">
    <source>
        <dbReference type="Proteomes" id="UP000010472"/>
    </source>
</evidence>
<protein>
    <submittedName>
        <fullName evidence="1">Uncharacterized protein</fullName>
    </submittedName>
</protein>
<keyword evidence="2" id="KW-1185">Reference proteome</keyword>
<dbReference type="HOGENOM" id="CLU_179781_0_1_3"/>
<proteinExistence type="predicted"/>
<dbReference type="EMBL" id="CP003622">
    <property type="protein sequence ID" value="AFZ15556.1"/>
    <property type="molecule type" value="Genomic_DNA"/>
</dbReference>
<dbReference type="RefSeq" id="WP_015179987.1">
    <property type="nucleotide sequence ID" value="NC_019734.1"/>
</dbReference>
<sequence length="82" mass="9418">MQSIQIKTHIGEDGLLQVRLPVEIQNKDVEIMIIIQPLEPSETQSQPKNWQPGFFEEVIGGWEGEPLVREPQGELPEREPFL</sequence>
<evidence type="ECO:0000313" key="1">
    <source>
        <dbReference type="EMBL" id="AFZ15556.1"/>
    </source>
</evidence>
<accession>K9W5V5</accession>
<reference evidence="1 2" key="1">
    <citation type="submission" date="2012-06" db="EMBL/GenBank/DDBJ databases">
        <title>Finished plasmid 2 of genome of Crinalium epipsammum PCC 9333.</title>
        <authorList>
            <consortium name="US DOE Joint Genome Institute"/>
            <person name="Gugger M."/>
            <person name="Coursin T."/>
            <person name="Rippka R."/>
            <person name="Tandeau De Marsac N."/>
            <person name="Huntemann M."/>
            <person name="Wei C.-L."/>
            <person name="Han J."/>
            <person name="Detter J.C."/>
            <person name="Han C."/>
            <person name="Tapia R."/>
            <person name="Davenport K."/>
            <person name="Daligault H."/>
            <person name="Erkkila T."/>
            <person name="Gu W."/>
            <person name="Munk A.C.C."/>
            <person name="Teshima H."/>
            <person name="Xu Y."/>
            <person name="Chain P."/>
            <person name="Chen A."/>
            <person name="Krypides N."/>
            <person name="Mavromatis K."/>
            <person name="Markowitz V."/>
            <person name="Szeto E."/>
            <person name="Ivanova N."/>
            <person name="Mikhailova N."/>
            <person name="Ovchinnikova G."/>
            <person name="Pagani I."/>
            <person name="Pati A."/>
            <person name="Goodwin L."/>
            <person name="Peters L."/>
            <person name="Pitluck S."/>
            <person name="Woyke T."/>
            <person name="Kerfeld C."/>
        </authorList>
    </citation>
    <scope>NUCLEOTIDE SEQUENCE [LARGE SCALE GENOMIC DNA]</scope>
    <source>
        <strain evidence="1 2">PCC 9333</strain>
        <plasmid evidence="2">Plasmid pCRI9333.02</plasmid>
    </source>
</reference>
<dbReference type="PATRIC" id="fig|1173022.3.peg.5170"/>
<dbReference type="KEGG" id="cep:Cri9333_4783"/>
<gene>
    <name evidence="1" type="ORF">Cri9333_4783</name>
</gene>
<keyword evidence="1" id="KW-0614">Plasmid</keyword>
<dbReference type="AlphaFoldDB" id="K9W5V5"/>
<dbReference type="Proteomes" id="UP000010472">
    <property type="component" value="Plasmid pCRI9333.02"/>
</dbReference>
<organism evidence="1 2">
    <name type="scientific">Crinalium epipsammum PCC 9333</name>
    <dbReference type="NCBI Taxonomy" id="1173022"/>
    <lineage>
        <taxon>Bacteria</taxon>
        <taxon>Bacillati</taxon>
        <taxon>Cyanobacteriota</taxon>
        <taxon>Cyanophyceae</taxon>
        <taxon>Gomontiellales</taxon>
        <taxon>Gomontiellaceae</taxon>
        <taxon>Crinalium</taxon>
    </lineage>
</organism>
<name>K9W5V5_9CYAN</name>